<dbReference type="RefSeq" id="WP_179355669.1">
    <property type="nucleotide sequence ID" value="NZ_CP058627.1"/>
</dbReference>
<reference evidence="1 2" key="1">
    <citation type="submission" date="2020-07" db="EMBL/GenBank/DDBJ databases">
        <title>Complete genome sequence of Chitinibacter sp. 2T18.</title>
        <authorList>
            <person name="Bae J.-W."/>
            <person name="Choi J.-W."/>
        </authorList>
    </citation>
    <scope>NUCLEOTIDE SEQUENCE [LARGE SCALE GENOMIC DNA]</scope>
    <source>
        <strain evidence="1 2">2T18</strain>
    </source>
</reference>
<organism evidence="1 2">
    <name type="scientific">Chitinibacter bivalviorum</name>
    <dbReference type="NCBI Taxonomy" id="2739434"/>
    <lineage>
        <taxon>Bacteria</taxon>
        <taxon>Pseudomonadati</taxon>
        <taxon>Pseudomonadota</taxon>
        <taxon>Betaproteobacteria</taxon>
        <taxon>Neisseriales</taxon>
        <taxon>Chitinibacteraceae</taxon>
        <taxon>Chitinibacter</taxon>
    </lineage>
</organism>
<gene>
    <name evidence="1" type="ORF">HQ393_13485</name>
</gene>
<dbReference type="EMBL" id="CP058627">
    <property type="protein sequence ID" value="QLG89173.1"/>
    <property type="molecule type" value="Genomic_DNA"/>
</dbReference>
<evidence type="ECO:0000313" key="1">
    <source>
        <dbReference type="EMBL" id="QLG89173.1"/>
    </source>
</evidence>
<evidence type="ECO:0000313" key="2">
    <source>
        <dbReference type="Proteomes" id="UP000509597"/>
    </source>
</evidence>
<proteinExistence type="predicted"/>
<dbReference type="AlphaFoldDB" id="A0A7H9BKS5"/>
<keyword evidence="2" id="KW-1185">Reference proteome</keyword>
<sequence length="74" mass="8697">MSFKEKQTVRIRLDQLQYMAAAMARQLDRRKGIVVDVYVPLGEREQRVKVRWIARRPTESDVVMEHKAADLEAI</sequence>
<dbReference type="KEGG" id="chiz:HQ393_13485"/>
<protein>
    <submittedName>
        <fullName evidence="1">Uncharacterized protein</fullName>
    </submittedName>
</protein>
<accession>A0A7H9BKS5</accession>
<dbReference type="Proteomes" id="UP000509597">
    <property type="component" value="Chromosome"/>
</dbReference>
<name>A0A7H9BKS5_9NEIS</name>